<dbReference type="EMBL" id="VTPC01090615">
    <property type="protein sequence ID" value="KAF2882456.1"/>
    <property type="molecule type" value="Genomic_DNA"/>
</dbReference>
<name>A0A8K0CBK4_IGNLU</name>
<evidence type="ECO:0000256" key="1">
    <source>
        <dbReference type="SAM" id="Coils"/>
    </source>
</evidence>
<dbReference type="OrthoDB" id="6770619at2759"/>
<gene>
    <name evidence="2" type="ORF">ILUMI_23719</name>
</gene>
<organism evidence="2 3">
    <name type="scientific">Ignelater luminosus</name>
    <name type="common">Cucubano</name>
    <name type="synonym">Pyrophorus luminosus</name>
    <dbReference type="NCBI Taxonomy" id="2038154"/>
    <lineage>
        <taxon>Eukaryota</taxon>
        <taxon>Metazoa</taxon>
        <taxon>Ecdysozoa</taxon>
        <taxon>Arthropoda</taxon>
        <taxon>Hexapoda</taxon>
        <taxon>Insecta</taxon>
        <taxon>Pterygota</taxon>
        <taxon>Neoptera</taxon>
        <taxon>Endopterygota</taxon>
        <taxon>Coleoptera</taxon>
        <taxon>Polyphaga</taxon>
        <taxon>Elateriformia</taxon>
        <taxon>Elateroidea</taxon>
        <taxon>Elateridae</taxon>
        <taxon>Agrypninae</taxon>
        <taxon>Pyrophorini</taxon>
        <taxon>Ignelater</taxon>
    </lineage>
</organism>
<keyword evidence="3" id="KW-1185">Reference proteome</keyword>
<dbReference type="Proteomes" id="UP000801492">
    <property type="component" value="Unassembled WGS sequence"/>
</dbReference>
<evidence type="ECO:0000313" key="3">
    <source>
        <dbReference type="Proteomes" id="UP000801492"/>
    </source>
</evidence>
<reference evidence="2" key="1">
    <citation type="submission" date="2019-08" db="EMBL/GenBank/DDBJ databases">
        <title>The genome of the North American firefly Photinus pyralis.</title>
        <authorList>
            <consortium name="Photinus pyralis genome working group"/>
            <person name="Fallon T.R."/>
            <person name="Sander Lower S.E."/>
            <person name="Weng J.-K."/>
        </authorList>
    </citation>
    <scope>NUCLEOTIDE SEQUENCE</scope>
    <source>
        <strain evidence="2">TRF0915ILg1</strain>
        <tissue evidence="2">Whole body</tissue>
    </source>
</reference>
<keyword evidence="1" id="KW-0175">Coiled coil</keyword>
<protein>
    <submittedName>
        <fullName evidence="2">Uncharacterized protein</fullName>
    </submittedName>
</protein>
<comment type="caution">
    <text evidence="2">The sequence shown here is derived from an EMBL/GenBank/DDBJ whole genome shotgun (WGS) entry which is preliminary data.</text>
</comment>
<feature type="coiled-coil region" evidence="1">
    <location>
        <begin position="118"/>
        <end position="146"/>
    </location>
</feature>
<dbReference type="AlphaFoldDB" id="A0A8K0CBK4"/>
<evidence type="ECO:0000313" key="2">
    <source>
        <dbReference type="EMBL" id="KAF2882456.1"/>
    </source>
</evidence>
<proteinExistence type="predicted"/>
<accession>A0A8K0CBK4</accession>
<sequence length="201" mass="24431">MQYQRLACNDNGLKLISFAIEKKMKTMSTHFKKKNICKGTWVILDRNKTNQIDHVLIQEKYAKMIANMRTCRRADANSNHLLEVQNQSREEINRRTTLRIRMLQTATEENQKSYQHQMKKVKQIRKNYTKKKREQLENKYKNKEIRNFYKEIKNIKKGYQSRPTHYRDKVGNLIGDETEKLKRFLEYFKEMLSKRAKEYEE</sequence>